<accession>A0A0S2K1L7</accession>
<gene>
    <name evidence="2" type="ORF">PP2015_1894</name>
</gene>
<feature type="domain" description="Phage tail collar" evidence="1">
    <location>
        <begin position="7"/>
        <end position="63"/>
    </location>
</feature>
<name>A0A0S2K1L7_9GAMM</name>
<dbReference type="InterPro" id="IPR011083">
    <property type="entry name" value="Phage_tail_collar_dom"/>
</dbReference>
<evidence type="ECO:0000313" key="2">
    <source>
        <dbReference type="EMBL" id="ALO42394.1"/>
    </source>
</evidence>
<sequence length="176" mass="18718">MSENFTGEIIMFGGTFSIQNWALCNGQIIGIADQQALFSLLGTTYGGNGINTFALPEMRGRIPMGSGQGPGLSNRQIGMQIGSESVPLREVDMPVHTHCLQASSGQANSTSPVNSILANVSNENGTFYETQPFSNVFAMASGQVGSTGKNESHPNMMPYSAVNFQICLTGIYPSRN</sequence>
<dbReference type="RefSeq" id="WP_058030057.1">
    <property type="nucleotide sequence ID" value="NZ_CP013187.1"/>
</dbReference>
<evidence type="ECO:0000313" key="3">
    <source>
        <dbReference type="Proteomes" id="UP000061457"/>
    </source>
</evidence>
<keyword evidence="3" id="KW-1185">Reference proteome</keyword>
<reference evidence="2 3" key="1">
    <citation type="submission" date="2015-11" db="EMBL/GenBank/DDBJ databases">
        <authorList>
            <person name="Zhang Y."/>
            <person name="Guo Z."/>
        </authorList>
    </citation>
    <scope>NUCLEOTIDE SEQUENCE [LARGE SCALE GENOMIC DNA]</scope>
    <source>
        <strain evidence="2 3">KCTC 12086</strain>
    </source>
</reference>
<dbReference type="EMBL" id="CP013187">
    <property type="protein sequence ID" value="ALO42394.1"/>
    <property type="molecule type" value="Genomic_DNA"/>
</dbReference>
<dbReference type="Gene3D" id="3.90.1340.10">
    <property type="entry name" value="Phage tail collar domain"/>
    <property type="match status" value="1"/>
</dbReference>
<dbReference type="Pfam" id="PF07484">
    <property type="entry name" value="Collar"/>
    <property type="match status" value="1"/>
</dbReference>
<dbReference type="STRING" id="161398.PP2015_1894"/>
<protein>
    <submittedName>
        <fullName evidence="2">Microcystin dependent protein MdpB</fullName>
    </submittedName>
</protein>
<dbReference type="KEGG" id="pphe:PP2015_1894"/>
<dbReference type="SUPFAM" id="SSF88874">
    <property type="entry name" value="Receptor-binding domain of short tail fibre protein gp12"/>
    <property type="match status" value="1"/>
</dbReference>
<proteinExistence type="predicted"/>
<organism evidence="2 3">
    <name type="scientific">Pseudoalteromonas phenolica</name>
    <dbReference type="NCBI Taxonomy" id="161398"/>
    <lineage>
        <taxon>Bacteria</taxon>
        <taxon>Pseudomonadati</taxon>
        <taxon>Pseudomonadota</taxon>
        <taxon>Gammaproteobacteria</taxon>
        <taxon>Alteromonadales</taxon>
        <taxon>Pseudoalteromonadaceae</taxon>
        <taxon>Pseudoalteromonas</taxon>
    </lineage>
</organism>
<evidence type="ECO:0000259" key="1">
    <source>
        <dbReference type="Pfam" id="PF07484"/>
    </source>
</evidence>
<dbReference type="AlphaFoldDB" id="A0A0S2K1L7"/>
<dbReference type="InterPro" id="IPR037053">
    <property type="entry name" value="Phage_tail_collar_dom_sf"/>
</dbReference>
<dbReference type="Proteomes" id="UP000061457">
    <property type="component" value="Chromosome I"/>
</dbReference>
<dbReference type="OrthoDB" id="9810174at2"/>
<dbReference type="PATRIC" id="fig|161398.10.peg.1922"/>